<evidence type="ECO:0000256" key="1">
    <source>
        <dbReference type="SAM" id="SignalP"/>
    </source>
</evidence>
<protein>
    <submittedName>
        <fullName evidence="2">Uncharacterized protein</fullName>
    </submittedName>
</protein>
<dbReference type="AlphaFoldDB" id="A0ABD2NJH1"/>
<proteinExistence type="predicted"/>
<accession>A0ABD2NJH1</accession>
<gene>
    <name evidence="2" type="ORF">HHI36_016326</name>
</gene>
<name>A0ABD2NJH1_9CUCU</name>
<comment type="caution">
    <text evidence="2">The sequence shown here is derived from an EMBL/GenBank/DDBJ whole genome shotgun (WGS) entry which is preliminary data.</text>
</comment>
<dbReference type="EMBL" id="JABFTP020000124">
    <property type="protein sequence ID" value="KAL3278803.1"/>
    <property type="molecule type" value="Genomic_DNA"/>
</dbReference>
<evidence type="ECO:0000313" key="3">
    <source>
        <dbReference type="Proteomes" id="UP001516400"/>
    </source>
</evidence>
<reference evidence="2 3" key="1">
    <citation type="journal article" date="2021" name="BMC Biol.">
        <title>Horizontally acquired antibacterial genes associated with adaptive radiation of ladybird beetles.</title>
        <authorList>
            <person name="Li H.S."/>
            <person name="Tang X.F."/>
            <person name="Huang Y.H."/>
            <person name="Xu Z.Y."/>
            <person name="Chen M.L."/>
            <person name="Du X.Y."/>
            <person name="Qiu B.Y."/>
            <person name="Chen P.T."/>
            <person name="Zhang W."/>
            <person name="Slipinski A."/>
            <person name="Escalona H.E."/>
            <person name="Waterhouse R.M."/>
            <person name="Zwick A."/>
            <person name="Pang H."/>
        </authorList>
    </citation>
    <scope>NUCLEOTIDE SEQUENCE [LARGE SCALE GENOMIC DNA]</scope>
    <source>
        <strain evidence="2">SYSU2018</strain>
    </source>
</reference>
<organism evidence="2 3">
    <name type="scientific">Cryptolaemus montrouzieri</name>
    <dbReference type="NCBI Taxonomy" id="559131"/>
    <lineage>
        <taxon>Eukaryota</taxon>
        <taxon>Metazoa</taxon>
        <taxon>Ecdysozoa</taxon>
        <taxon>Arthropoda</taxon>
        <taxon>Hexapoda</taxon>
        <taxon>Insecta</taxon>
        <taxon>Pterygota</taxon>
        <taxon>Neoptera</taxon>
        <taxon>Endopterygota</taxon>
        <taxon>Coleoptera</taxon>
        <taxon>Polyphaga</taxon>
        <taxon>Cucujiformia</taxon>
        <taxon>Coccinelloidea</taxon>
        <taxon>Coccinellidae</taxon>
        <taxon>Scymninae</taxon>
        <taxon>Scymnini</taxon>
        <taxon>Cryptolaemus</taxon>
    </lineage>
</organism>
<dbReference type="Proteomes" id="UP001516400">
    <property type="component" value="Unassembled WGS sequence"/>
</dbReference>
<evidence type="ECO:0000313" key="2">
    <source>
        <dbReference type="EMBL" id="KAL3278803.1"/>
    </source>
</evidence>
<feature type="chain" id="PRO_5044809395" evidence="1">
    <location>
        <begin position="21"/>
        <end position="137"/>
    </location>
</feature>
<sequence>MYCEIKVPLFFVAILSQTFAKPYVNVKIKNTEGDKGICCSISKNADIEKLPKDGYTIIKLDGSLYIYYGYYEMNQPEIEKRNVGIVKQRSRRDAQLGHRNDFISSSGVHPYVRSTPRRCPRGKVRDISGRCTYRFHK</sequence>
<feature type="signal peptide" evidence="1">
    <location>
        <begin position="1"/>
        <end position="20"/>
    </location>
</feature>
<keyword evidence="1" id="KW-0732">Signal</keyword>
<keyword evidence="3" id="KW-1185">Reference proteome</keyword>